<name>A0A166E2F2_9AGAM</name>
<keyword evidence="1" id="KW-0472">Membrane</keyword>
<proteinExistence type="predicted"/>
<evidence type="ECO:0000256" key="1">
    <source>
        <dbReference type="SAM" id="Phobius"/>
    </source>
</evidence>
<evidence type="ECO:0000313" key="2">
    <source>
        <dbReference type="EMBL" id="KZT39142.1"/>
    </source>
</evidence>
<dbReference type="AlphaFoldDB" id="A0A166E2F2"/>
<protein>
    <submittedName>
        <fullName evidence="2">Uncharacterized protein</fullName>
    </submittedName>
</protein>
<dbReference type="Proteomes" id="UP000076798">
    <property type="component" value="Unassembled WGS sequence"/>
</dbReference>
<keyword evidence="1" id="KW-0812">Transmembrane</keyword>
<keyword evidence="3" id="KW-1185">Reference proteome</keyword>
<organism evidence="2 3">
    <name type="scientific">Sistotremastrum suecicum HHB10207 ss-3</name>
    <dbReference type="NCBI Taxonomy" id="1314776"/>
    <lineage>
        <taxon>Eukaryota</taxon>
        <taxon>Fungi</taxon>
        <taxon>Dikarya</taxon>
        <taxon>Basidiomycota</taxon>
        <taxon>Agaricomycotina</taxon>
        <taxon>Agaricomycetes</taxon>
        <taxon>Sistotremastrales</taxon>
        <taxon>Sistotremastraceae</taxon>
        <taxon>Sistotremastrum</taxon>
    </lineage>
</organism>
<sequence>MNFYSFNDYFHLSAIVGFCILTVAGFFLAVRLLSYRPRSPYPPGPRQYPLVGNASKSLRFNRG</sequence>
<reference evidence="2 3" key="1">
    <citation type="journal article" date="2016" name="Mol. Biol. Evol.">
        <title>Comparative Genomics of Early-Diverging Mushroom-Forming Fungi Provides Insights into the Origins of Lignocellulose Decay Capabilities.</title>
        <authorList>
            <person name="Nagy L.G."/>
            <person name="Riley R."/>
            <person name="Tritt A."/>
            <person name="Adam C."/>
            <person name="Daum C."/>
            <person name="Floudas D."/>
            <person name="Sun H."/>
            <person name="Yadav J.S."/>
            <person name="Pangilinan J."/>
            <person name="Larsson K.H."/>
            <person name="Matsuura K."/>
            <person name="Barry K."/>
            <person name="Labutti K."/>
            <person name="Kuo R."/>
            <person name="Ohm R.A."/>
            <person name="Bhattacharya S.S."/>
            <person name="Shirouzu T."/>
            <person name="Yoshinaga Y."/>
            <person name="Martin F.M."/>
            <person name="Grigoriev I.V."/>
            <person name="Hibbett D.S."/>
        </authorList>
    </citation>
    <scope>NUCLEOTIDE SEQUENCE [LARGE SCALE GENOMIC DNA]</scope>
    <source>
        <strain evidence="2 3">HHB10207 ss-3</strain>
    </source>
</reference>
<feature type="transmembrane region" description="Helical" evidence="1">
    <location>
        <begin position="12"/>
        <end position="33"/>
    </location>
</feature>
<accession>A0A166E2F2</accession>
<gene>
    <name evidence="2" type="ORF">SISSUDRAFT_1020677</name>
</gene>
<dbReference type="EMBL" id="KV428051">
    <property type="protein sequence ID" value="KZT39142.1"/>
    <property type="molecule type" value="Genomic_DNA"/>
</dbReference>
<evidence type="ECO:0000313" key="3">
    <source>
        <dbReference type="Proteomes" id="UP000076798"/>
    </source>
</evidence>
<keyword evidence="1" id="KW-1133">Transmembrane helix</keyword>